<organism evidence="2 4">
    <name type="scientific">Leptospira bouyouniensis</name>
    <dbReference type="NCBI Taxonomy" id="2484911"/>
    <lineage>
        <taxon>Bacteria</taxon>
        <taxon>Pseudomonadati</taxon>
        <taxon>Spirochaetota</taxon>
        <taxon>Spirochaetia</taxon>
        <taxon>Leptospirales</taxon>
        <taxon>Leptospiraceae</taxon>
        <taxon>Leptospira</taxon>
    </lineage>
</organism>
<keyword evidence="3" id="KW-1185">Reference proteome</keyword>
<dbReference type="Proteomes" id="UP000297641">
    <property type="component" value="Unassembled WGS sequence"/>
</dbReference>
<dbReference type="RefSeq" id="WP_135739852.1">
    <property type="nucleotide sequence ID" value="NZ_RQFD01000003.1"/>
</dbReference>
<evidence type="ECO:0000313" key="1">
    <source>
        <dbReference type="EMBL" id="TGK52973.1"/>
    </source>
</evidence>
<dbReference type="Proteomes" id="UP000297617">
    <property type="component" value="Unassembled WGS sequence"/>
</dbReference>
<sequence>MKNLTIKYLVATLILILESCSIINSYKKGRNVNVPDGKPRNEYAVIYLGQWVKISSIDGAFQQKFSDLNHVIYQVLPGEYTFHLDYTKPRVTENLSPFDRIGSLKIKVKPNSSIAICAKDLASKWEPYAVLDLPPNIEETAKIHPCDEIR</sequence>
<protein>
    <submittedName>
        <fullName evidence="2">Uncharacterized protein</fullName>
    </submittedName>
</protein>
<evidence type="ECO:0000313" key="2">
    <source>
        <dbReference type="EMBL" id="TGL08392.1"/>
    </source>
</evidence>
<reference evidence="1" key="1">
    <citation type="submission" date="2018-10" db="EMBL/GenBank/DDBJ databases">
        <authorList>
            <person name="Vincent A.T."/>
            <person name="Schiettekatte O."/>
            <person name="Bourhy P."/>
            <person name="Veyrier F.J."/>
            <person name="Picardeau M."/>
        </authorList>
    </citation>
    <scope>NUCLEOTIDE SEQUENCE</scope>
    <source>
        <strain evidence="1">201800295</strain>
    </source>
</reference>
<dbReference type="EMBL" id="RQFD01000003">
    <property type="protein sequence ID" value="TGK52973.1"/>
    <property type="molecule type" value="Genomic_DNA"/>
</dbReference>
<evidence type="ECO:0000313" key="4">
    <source>
        <dbReference type="Proteomes" id="UP000297641"/>
    </source>
</evidence>
<accession>A0A7I0HWH5</accession>
<comment type="caution">
    <text evidence="2">The sequence shown here is derived from an EMBL/GenBank/DDBJ whole genome shotgun (WGS) entry which is preliminary data.</text>
</comment>
<gene>
    <name evidence="1" type="ORF">EHQ10_04315</name>
    <name evidence="2" type="ORF">EHQ43_04925</name>
</gene>
<reference evidence="2 4" key="2">
    <citation type="journal article" date="2019" name="PLoS Negl. Trop. Dis.">
        <title>Revisiting the worldwide diversity of Leptospira species in the environment.</title>
        <authorList>
            <person name="Vincent A.T."/>
            <person name="Schiettekatte O."/>
            <person name="Bourhy P."/>
            <person name="Veyrier F.J."/>
            <person name="Picardeau M."/>
        </authorList>
    </citation>
    <scope>NUCLEOTIDE SEQUENCE [LARGE SCALE GENOMIC DNA]</scope>
    <source>
        <strain evidence="2 4">201800273</strain>
        <strain evidence="1">201800295</strain>
    </source>
</reference>
<name>A0A7I0HWH5_9LEPT</name>
<dbReference type="AlphaFoldDB" id="A0A7I0HWH5"/>
<proteinExistence type="predicted"/>
<evidence type="ECO:0000313" key="3">
    <source>
        <dbReference type="Proteomes" id="UP000297617"/>
    </source>
</evidence>
<dbReference type="EMBL" id="RQFT01000003">
    <property type="protein sequence ID" value="TGL08392.1"/>
    <property type="molecule type" value="Genomic_DNA"/>
</dbReference>